<feature type="compositionally biased region" description="Acidic residues" evidence="1">
    <location>
        <begin position="68"/>
        <end position="82"/>
    </location>
</feature>
<feature type="region of interest" description="Disordered" evidence="1">
    <location>
        <begin position="20"/>
        <end position="91"/>
    </location>
</feature>
<evidence type="ECO:0000313" key="3">
    <source>
        <dbReference type="EMBL" id="KAK0742462.1"/>
    </source>
</evidence>
<dbReference type="InterPro" id="IPR000719">
    <property type="entry name" value="Prot_kinase_dom"/>
</dbReference>
<keyword evidence="4" id="KW-1185">Reference proteome</keyword>
<organism evidence="3 4">
    <name type="scientific">Apiosordaria backusii</name>
    <dbReference type="NCBI Taxonomy" id="314023"/>
    <lineage>
        <taxon>Eukaryota</taxon>
        <taxon>Fungi</taxon>
        <taxon>Dikarya</taxon>
        <taxon>Ascomycota</taxon>
        <taxon>Pezizomycotina</taxon>
        <taxon>Sordariomycetes</taxon>
        <taxon>Sordariomycetidae</taxon>
        <taxon>Sordariales</taxon>
        <taxon>Lasiosphaeriaceae</taxon>
        <taxon>Apiosordaria</taxon>
    </lineage>
</organism>
<dbReference type="GO" id="GO:0004672">
    <property type="term" value="F:protein kinase activity"/>
    <property type="evidence" value="ECO:0007669"/>
    <property type="project" value="InterPro"/>
</dbReference>
<comment type="caution">
    <text evidence="3">The sequence shown here is derived from an EMBL/GenBank/DDBJ whole genome shotgun (WGS) entry which is preliminary data.</text>
</comment>
<evidence type="ECO:0000256" key="1">
    <source>
        <dbReference type="SAM" id="MobiDB-lite"/>
    </source>
</evidence>
<dbReference type="AlphaFoldDB" id="A0AA40ENA3"/>
<accession>A0AA40ENA3</accession>
<proteinExistence type="predicted"/>
<reference evidence="3" key="1">
    <citation type="submission" date="2023-06" db="EMBL/GenBank/DDBJ databases">
        <title>Genome-scale phylogeny and comparative genomics of the fungal order Sordariales.</title>
        <authorList>
            <consortium name="Lawrence Berkeley National Laboratory"/>
            <person name="Hensen N."/>
            <person name="Bonometti L."/>
            <person name="Westerberg I."/>
            <person name="Brannstrom I.O."/>
            <person name="Guillou S."/>
            <person name="Cros-Aarteil S."/>
            <person name="Calhoun S."/>
            <person name="Haridas S."/>
            <person name="Kuo A."/>
            <person name="Mondo S."/>
            <person name="Pangilinan J."/>
            <person name="Riley R."/>
            <person name="Labutti K."/>
            <person name="Andreopoulos B."/>
            <person name="Lipzen A."/>
            <person name="Chen C."/>
            <person name="Yanf M."/>
            <person name="Daum C."/>
            <person name="Ng V."/>
            <person name="Clum A."/>
            <person name="Steindorff A."/>
            <person name="Ohm R."/>
            <person name="Martin F."/>
            <person name="Silar P."/>
            <person name="Natvig D."/>
            <person name="Lalanne C."/>
            <person name="Gautier V."/>
            <person name="Ament-Velasquez S.L."/>
            <person name="Kruys A."/>
            <person name="Hutchinson M.I."/>
            <person name="Powell A.J."/>
            <person name="Barry K."/>
            <person name="Miller A.N."/>
            <person name="Grigoriev I.V."/>
            <person name="Debuchy R."/>
            <person name="Gladieux P."/>
            <person name="Thoren M.H."/>
            <person name="Johannesson H."/>
        </authorList>
    </citation>
    <scope>NUCLEOTIDE SEQUENCE</scope>
    <source>
        <strain evidence="3">CBS 540.89</strain>
    </source>
</reference>
<dbReference type="PROSITE" id="PS50011">
    <property type="entry name" value="PROTEIN_KINASE_DOM"/>
    <property type="match status" value="1"/>
</dbReference>
<dbReference type="InterPro" id="IPR011009">
    <property type="entry name" value="Kinase-like_dom_sf"/>
</dbReference>
<dbReference type="Proteomes" id="UP001172159">
    <property type="component" value="Unassembled WGS sequence"/>
</dbReference>
<protein>
    <recommendedName>
        <fullName evidence="2">Protein kinase domain-containing protein</fullName>
    </recommendedName>
</protein>
<evidence type="ECO:0000313" key="4">
    <source>
        <dbReference type="Proteomes" id="UP001172159"/>
    </source>
</evidence>
<dbReference type="SUPFAM" id="SSF56112">
    <property type="entry name" value="Protein kinase-like (PK-like)"/>
    <property type="match status" value="1"/>
</dbReference>
<sequence length="396" mass="45164">MPPLRINASYTPGTTLFVHRHTPPEPFGWQYTGQPRPGGGPARADEAADGKIQFALDNPPMEAALSDSDSDGEGGNGDEEMEGGGGKKGKRKRKGKVYVAKIYDGVDYPTRCKSTLAECWREIDCMTKADQEYSLEAHSYATLKSCGLQRKGQPGIAPRFRGSYTFARETGRLSRSGRKKRVRWVRMVLLEFVKGESMKDMTARATTTNSKKKKTGHHGRIDYSLLPSEADRLKVLRQILEAEVRLYWEDTMINHGNLDPSNVMIRPDFSIAITGWTSAELCDFHKKREHPLQEVEDGIRDGPVEVQSPIEEYWPFCPSYRRELTKKGSWKDWIPEAWRKDPRLAGRWLIETFGNDERYEKIDDEWVDEEDMDELGLELWGMACNLMKGRPRYCGC</sequence>
<gene>
    <name evidence="3" type="ORF">B0T21DRAFT_434730</name>
</gene>
<dbReference type="EMBL" id="JAUKTV010000003">
    <property type="protein sequence ID" value="KAK0742462.1"/>
    <property type="molecule type" value="Genomic_DNA"/>
</dbReference>
<name>A0AA40ENA3_9PEZI</name>
<dbReference type="GO" id="GO:0005524">
    <property type="term" value="F:ATP binding"/>
    <property type="evidence" value="ECO:0007669"/>
    <property type="project" value="InterPro"/>
</dbReference>
<evidence type="ECO:0000259" key="2">
    <source>
        <dbReference type="PROSITE" id="PS50011"/>
    </source>
</evidence>
<feature type="domain" description="Protein kinase" evidence="2">
    <location>
        <begin position="65"/>
        <end position="396"/>
    </location>
</feature>